<dbReference type="GeneID" id="25910688"/>
<gene>
    <name evidence="7" type="ORF">SARC_10184</name>
</gene>
<accession>A0A0L0FKP4</accession>
<keyword evidence="8" id="KW-1185">Reference proteome</keyword>
<evidence type="ECO:0000256" key="1">
    <source>
        <dbReference type="ARBA" id="ARBA00004374"/>
    </source>
</evidence>
<dbReference type="EMBL" id="KQ242759">
    <property type="protein sequence ID" value="KNC77357.1"/>
    <property type="molecule type" value="Genomic_DNA"/>
</dbReference>
<keyword evidence="5" id="KW-0472">Membrane</keyword>
<feature type="domain" description="Bacterial surface antigen (D15)" evidence="6">
    <location>
        <begin position="122"/>
        <end position="440"/>
    </location>
</feature>
<sequence>MNESTSAAETDNQMMDRKTRVSSVHFDGLSNTNPIIFNPIVSGLMKPNSLGDVIEAIGTASARLKRLDIFKSINFKLEKSHEFEGEIDIIINVVEKGRFELRTETQIGNQEGDLVISGKARNCAGRAEVLSGIYSVGTLTTSSFQLAFTKPLKRHCHSFDLSAHKTIHNLQSFRSHHEVLRGAALNYKRATKYGEHDCTYNATWRELCSPGPNASWAVRSQMGHTLKSSIKHTFTRDLRDNPGLSTGGYRISLTQELAGLGGDASFFKAEGDIQKYIRLHHSGLTLSLGARAGALWATGGTSAATSISDRYFLGGAMSMRGFNMAGIGPRDRNDSLGGDAFWATGIQIRSPIPLLQKSTGDTLQLHSFFNAGSLANFSSDSAHRGLFQRLKDSPLRASTGVGLILQMGPARLEFNYCLPVMYAATDLQKRGFQLGVGLNFL</sequence>
<dbReference type="GO" id="GO:0005741">
    <property type="term" value="C:mitochondrial outer membrane"/>
    <property type="evidence" value="ECO:0007669"/>
    <property type="project" value="UniProtKB-SubCell"/>
</dbReference>
<dbReference type="OrthoDB" id="1724197at2759"/>
<dbReference type="Pfam" id="PF01103">
    <property type="entry name" value="Omp85"/>
    <property type="match status" value="1"/>
</dbReference>
<evidence type="ECO:0000256" key="3">
    <source>
        <dbReference type="ARBA" id="ARBA00022452"/>
    </source>
</evidence>
<dbReference type="Gene3D" id="2.40.160.50">
    <property type="entry name" value="membrane protein fhac: a member of the omp85/tpsb transporter family"/>
    <property type="match status" value="1"/>
</dbReference>
<dbReference type="Proteomes" id="UP000054560">
    <property type="component" value="Unassembled WGS sequence"/>
</dbReference>
<dbReference type="eggNOG" id="KOG2602">
    <property type="taxonomic scope" value="Eukaryota"/>
</dbReference>
<proteinExistence type="inferred from homology"/>
<keyword evidence="3" id="KW-1134">Transmembrane beta strand</keyword>
<name>A0A0L0FKP4_9EUKA</name>
<dbReference type="RefSeq" id="XP_014151259.1">
    <property type="nucleotide sequence ID" value="XM_014295784.1"/>
</dbReference>
<evidence type="ECO:0000256" key="4">
    <source>
        <dbReference type="ARBA" id="ARBA00022692"/>
    </source>
</evidence>
<dbReference type="InterPro" id="IPR000184">
    <property type="entry name" value="Bac_surfAg_D15"/>
</dbReference>
<dbReference type="GO" id="GO:0045040">
    <property type="term" value="P:protein insertion into mitochondrial outer membrane"/>
    <property type="evidence" value="ECO:0007669"/>
    <property type="project" value="TreeGrafter"/>
</dbReference>
<organism evidence="7 8">
    <name type="scientific">Sphaeroforma arctica JP610</name>
    <dbReference type="NCBI Taxonomy" id="667725"/>
    <lineage>
        <taxon>Eukaryota</taxon>
        <taxon>Ichthyosporea</taxon>
        <taxon>Ichthyophonida</taxon>
        <taxon>Sphaeroforma</taxon>
    </lineage>
</organism>
<protein>
    <recommendedName>
        <fullName evidence="6">Bacterial surface antigen (D15) domain-containing protein</fullName>
    </recommendedName>
</protein>
<evidence type="ECO:0000256" key="2">
    <source>
        <dbReference type="ARBA" id="ARBA00010913"/>
    </source>
</evidence>
<dbReference type="AlphaFoldDB" id="A0A0L0FKP4"/>
<dbReference type="STRING" id="667725.A0A0L0FKP4"/>
<evidence type="ECO:0000259" key="6">
    <source>
        <dbReference type="Pfam" id="PF01103"/>
    </source>
</evidence>
<comment type="similarity">
    <text evidence="2">Belongs to the SAM50/omp85 family.</text>
</comment>
<keyword evidence="4" id="KW-0812">Transmembrane</keyword>
<dbReference type="InterPro" id="IPR039910">
    <property type="entry name" value="D15-like"/>
</dbReference>
<evidence type="ECO:0000256" key="5">
    <source>
        <dbReference type="ARBA" id="ARBA00023136"/>
    </source>
</evidence>
<reference evidence="7 8" key="1">
    <citation type="submission" date="2011-02" db="EMBL/GenBank/DDBJ databases">
        <title>The Genome Sequence of Sphaeroforma arctica JP610.</title>
        <authorList>
            <consortium name="The Broad Institute Genome Sequencing Platform"/>
            <person name="Russ C."/>
            <person name="Cuomo C."/>
            <person name="Young S.K."/>
            <person name="Zeng Q."/>
            <person name="Gargeya S."/>
            <person name="Alvarado L."/>
            <person name="Berlin A."/>
            <person name="Chapman S.B."/>
            <person name="Chen Z."/>
            <person name="Freedman E."/>
            <person name="Gellesch M."/>
            <person name="Goldberg J."/>
            <person name="Griggs A."/>
            <person name="Gujja S."/>
            <person name="Heilman E."/>
            <person name="Heiman D."/>
            <person name="Howarth C."/>
            <person name="Mehta T."/>
            <person name="Neiman D."/>
            <person name="Pearson M."/>
            <person name="Roberts A."/>
            <person name="Saif S."/>
            <person name="Shea T."/>
            <person name="Shenoy N."/>
            <person name="Sisk P."/>
            <person name="Stolte C."/>
            <person name="Sykes S."/>
            <person name="White J."/>
            <person name="Yandava C."/>
            <person name="Burger G."/>
            <person name="Gray M.W."/>
            <person name="Holland P.W.H."/>
            <person name="King N."/>
            <person name="Lang F.B.F."/>
            <person name="Roger A.J."/>
            <person name="Ruiz-Trillo I."/>
            <person name="Haas B."/>
            <person name="Nusbaum C."/>
            <person name="Birren B."/>
        </authorList>
    </citation>
    <scope>NUCLEOTIDE SEQUENCE [LARGE SCALE GENOMIC DNA]</scope>
    <source>
        <strain evidence="7 8">JP610</strain>
    </source>
</reference>
<dbReference type="PANTHER" id="PTHR12815:SF18">
    <property type="entry name" value="SORTING AND ASSEMBLY MACHINERY COMPONENT 50 HOMOLOG"/>
    <property type="match status" value="1"/>
</dbReference>
<dbReference type="PANTHER" id="PTHR12815">
    <property type="entry name" value="SORTING AND ASSEMBLY MACHINERY SAMM50 PROTEIN FAMILY MEMBER"/>
    <property type="match status" value="1"/>
</dbReference>
<evidence type="ECO:0000313" key="7">
    <source>
        <dbReference type="EMBL" id="KNC77357.1"/>
    </source>
</evidence>
<comment type="subcellular location">
    <subcellularLocation>
        <location evidence="1">Mitochondrion outer membrane</location>
        <topology evidence="1">Multi-pass membrane protein</topology>
    </subcellularLocation>
</comment>
<evidence type="ECO:0000313" key="8">
    <source>
        <dbReference type="Proteomes" id="UP000054560"/>
    </source>
</evidence>